<dbReference type="EMBL" id="MWML01000486">
    <property type="protein sequence ID" value="TCG03191.1"/>
    <property type="molecule type" value="Genomic_DNA"/>
</dbReference>
<sequence length="85" mass="9796">MDGLWDRDRLDELFTRLLAADINAAASCDFTSSQNIRVTTCRVALGKITDSETKHHQLEFYVECRLAYRSRDPARVAKQVRRPPE</sequence>
<reference evidence="1 2" key="1">
    <citation type="submission" date="2017-02" db="EMBL/GenBank/DDBJ databases">
        <title>Paraburkholderia sophoroidis sp. nov. and Paraburkholderia steynii sp. nov. rhizobial symbionts of the fynbos legume Hypocalyptus sophoroides.</title>
        <authorList>
            <person name="Steenkamp E.T."/>
            <person name="Beukes C.W."/>
            <person name="Van Zyl E."/>
            <person name="Avontuur J."/>
            <person name="Chan W.Y."/>
            <person name="Hassen A."/>
            <person name="Palmer M."/>
            <person name="Mthombeni L."/>
            <person name="Phalane F."/>
            <person name="Sereme K."/>
            <person name="Venter S.N."/>
        </authorList>
    </citation>
    <scope>NUCLEOTIDE SEQUENCE [LARGE SCALE GENOMIC DNA]</scope>
    <source>
        <strain evidence="1 2">HC1.1ba</strain>
    </source>
</reference>
<keyword evidence="2" id="KW-1185">Reference proteome</keyword>
<evidence type="ECO:0000313" key="1">
    <source>
        <dbReference type="EMBL" id="TCG03191.1"/>
    </source>
</evidence>
<evidence type="ECO:0000313" key="2">
    <source>
        <dbReference type="Proteomes" id="UP000294200"/>
    </source>
</evidence>
<name>A0A4R0XBA5_9BURK</name>
<protein>
    <submittedName>
        <fullName evidence="1">Uncharacterized protein</fullName>
    </submittedName>
</protein>
<comment type="caution">
    <text evidence="1">The sequence shown here is derived from an EMBL/GenBank/DDBJ whole genome shotgun (WGS) entry which is preliminary data.</text>
</comment>
<dbReference type="AlphaFoldDB" id="A0A4R0XBA5"/>
<organism evidence="1 2">
    <name type="scientific">Paraburkholderia steynii</name>
    <dbReference type="NCBI Taxonomy" id="1245441"/>
    <lineage>
        <taxon>Bacteria</taxon>
        <taxon>Pseudomonadati</taxon>
        <taxon>Pseudomonadota</taxon>
        <taxon>Betaproteobacteria</taxon>
        <taxon>Burkholderiales</taxon>
        <taxon>Burkholderiaceae</taxon>
        <taxon>Paraburkholderia</taxon>
    </lineage>
</organism>
<gene>
    <name evidence="1" type="ORF">BZM27_50375</name>
</gene>
<accession>A0A4R0XBA5</accession>
<proteinExistence type="predicted"/>
<dbReference type="Proteomes" id="UP000294200">
    <property type="component" value="Unassembled WGS sequence"/>
</dbReference>